<evidence type="ECO:0000256" key="2">
    <source>
        <dbReference type="ARBA" id="ARBA00022490"/>
    </source>
</evidence>
<comment type="similarity">
    <text evidence="1 6">Belongs to the TACO1 family.</text>
</comment>
<evidence type="ECO:0000256" key="7">
    <source>
        <dbReference type="SAM" id="MobiDB-lite"/>
    </source>
</evidence>
<dbReference type="SUPFAM" id="SSF75625">
    <property type="entry name" value="YebC-like"/>
    <property type="match status" value="1"/>
</dbReference>
<proteinExistence type="inferred from homology"/>
<dbReference type="PANTHER" id="PTHR12532:SF6">
    <property type="entry name" value="TRANSCRIPTIONAL REGULATORY PROTEIN YEBC-RELATED"/>
    <property type="match status" value="1"/>
</dbReference>
<dbReference type="FunFam" id="1.10.10.200:FF:000002">
    <property type="entry name" value="Probable transcriptional regulatory protein CLM62_37755"/>
    <property type="match status" value="1"/>
</dbReference>
<dbReference type="STRING" id="1797711.A2870_03470"/>
<dbReference type="NCBIfam" id="NF001030">
    <property type="entry name" value="PRK00110.1"/>
    <property type="match status" value="1"/>
</dbReference>
<reference evidence="10 11" key="1">
    <citation type="journal article" date="2016" name="Nat. Commun.">
        <title>Thousands of microbial genomes shed light on interconnected biogeochemical processes in an aquifer system.</title>
        <authorList>
            <person name="Anantharaman K."/>
            <person name="Brown C.T."/>
            <person name="Hug L.A."/>
            <person name="Sharon I."/>
            <person name="Castelle C.J."/>
            <person name="Probst A.J."/>
            <person name="Thomas B.C."/>
            <person name="Singh A."/>
            <person name="Wilkins M.J."/>
            <person name="Karaoz U."/>
            <person name="Brodie E.L."/>
            <person name="Williams K.H."/>
            <person name="Hubbard S.S."/>
            <person name="Banfield J.F."/>
        </authorList>
    </citation>
    <scope>NUCLEOTIDE SEQUENCE [LARGE SCALE GENOMIC DNA]</scope>
</reference>
<evidence type="ECO:0000256" key="5">
    <source>
        <dbReference type="ARBA" id="ARBA00023163"/>
    </source>
</evidence>
<accession>A0A1F5G5N0</accession>
<organism evidence="10 11">
    <name type="scientific">Candidatus Curtissbacteria bacterium RIFCSPHIGHO2_01_FULL_41_11</name>
    <dbReference type="NCBI Taxonomy" id="1797711"/>
    <lineage>
        <taxon>Bacteria</taxon>
        <taxon>Candidatus Curtissiibacteriota</taxon>
    </lineage>
</organism>
<dbReference type="GO" id="GO:0006355">
    <property type="term" value="P:regulation of DNA-templated transcription"/>
    <property type="evidence" value="ECO:0007669"/>
    <property type="project" value="UniProtKB-UniRule"/>
</dbReference>
<dbReference type="Pfam" id="PF01709">
    <property type="entry name" value="Transcrip_reg"/>
    <property type="match status" value="1"/>
</dbReference>
<dbReference type="Pfam" id="PF20772">
    <property type="entry name" value="TACO1_YebC_N"/>
    <property type="match status" value="1"/>
</dbReference>
<dbReference type="NCBIfam" id="NF009044">
    <property type="entry name" value="PRK12378.1"/>
    <property type="match status" value="1"/>
</dbReference>
<name>A0A1F5G5N0_9BACT</name>
<gene>
    <name evidence="10" type="ORF">A2870_03470</name>
</gene>
<dbReference type="Gene3D" id="3.30.70.980">
    <property type="match status" value="2"/>
</dbReference>
<dbReference type="GO" id="GO:0003677">
    <property type="term" value="F:DNA binding"/>
    <property type="evidence" value="ECO:0007669"/>
    <property type="project" value="UniProtKB-UniRule"/>
</dbReference>
<evidence type="ECO:0000256" key="3">
    <source>
        <dbReference type="ARBA" id="ARBA00023015"/>
    </source>
</evidence>
<feature type="region of interest" description="Disordered" evidence="7">
    <location>
        <begin position="1"/>
        <end position="22"/>
    </location>
</feature>
<dbReference type="InterPro" id="IPR048300">
    <property type="entry name" value="TACO1_YebC-like_2nd/3rd_dom"/>
</dbReference>
<dbReference type="InterPro" id="IPR049083">
    <property type="entry name" value="TACO1_YebC_N"/>
</dbReference>
<keyword evidence="4 6" id="KW-0238">DNA-binding</keyword>
<dbReference type="EMBL" id="MFAZ01000018">
    <property type="protein sequence ID" value="OGD87182.1"/>
    <property type="molecule type" value="Genomic_DNA"/>
</dbReference>
<dbReference type="AlphaFoldDB" id="A0A1F5G5N0"/>
<feature type="domain" description="TACO1/YebC-like N-terminal" evidence="9">
    <location>
        <begin position="5"/>
        <end position="77"/>
    </location>
</feature>
<feature type="domain" description="TACO1/YebC-like second and third" evidence="8">
    <location>
        <begin position="83"/>
        <end position="239"/>
    </location>
</feature>
<dbReference type="Proteomes" id="UP000179102">
    <property type="component" value="Unassembled WGS sequence"/>
</dbReference>
<dbReference type="NCBIfam" id="TIGR01033">
    <property type="entry name" value="YebC/PmpR family DNA-binding transcriptional regulator"/>
    <property type="match status" value="1"/>
</dbReference>
<comment type="subcellular location">
    <subcellularLocation>
        <location evidence="6">Cytoplasm</location>
    </subcellularLocation>
</comment>
<evidence type="ECO:0000259" key="9">
    <source>
        <dbReference type="Pfam" id="PF20772"/>
    </source>
</evidence>
<evidence type="ECO:0000313" key="10">
    <source>
        <dbReference type="EMBL" id="OGD87182.1"/>
    </source>
</evidence>
<dbReference type="GO" id="GO:0005829">
    <property type="term" value="C:cytosol"/>
    <property type="evidence" value="ECO:0007669"/>
    <property type="project" value="TreeGrafter"/>
</dbReference>
<keyword evidence="2 6" id="KW-0963">Cytoplasm</keyword>
<sequence length="249" mass="26489">MSGHSKWSTIKRQKGAADTKRGQVFTKLGNAITIAVREGGGGDPASNFKLRLAMDQARAANMPKENMQRAVDRGLGKGGAGQLESVVYEGYGPGKVALVIEAATDNKNRTTGEVKSTIDRAGGSFVSPGTVSWMFSDEGVVVVHKGGRGMDEFLDLAVEAGAEDVADVGDFVEIYTKLNTLESVKRVLEEKGLAITSAELSKKPTTTVEITDSETAKKVLDLMGKLEDLDDVVKVHSNFDVAEGILLQS</sequence>
<dbReference type="PANTHER" id="PTHR12532">
    <property type="entry name" value="TRANSLATIONAL ACTIVATOR OF CYTOCHROME C OXIDASE 1"/>
    <property type="match status" value="1"/>
</dbReference>
<keyword evidence="5 6" id="KW-0804">Transcription</keyword>
<dbReference type="Gene3D" id="1.10.10.200">
    <property type="match status" value="1"/>
</dbReference>
<dbReference type="InterPro" id="IPR029072">
    <property type="entry name" value="YebC-like"/>
</dbReference>
<protein>
    <recommendedName>
        <fullName evidence="6">Probable transcriptional regulatory protein A2870_03470</fullName>
    </recommendedName>
</protein>
<dbReference type="InterPro" id="IPR017856">
    <property type="entry name" value="Integrase-like_N"/>
</dbReference>
<evidence type="ECO:0000313" key="11">
    <source>
        <dbReference type="Proteomes" id="UP000179102"/>
    </source>
</evidence>
<evidence type="ECO:0000256" key="6">
    <source>
        <dbReference type="HAMAP-Rule" id="MF_00693"/>
    </source>
</evidence>
<dbReference type="InterPro" id="IPR002876">
    <property type="entry name" value="Transcrip_reg_TACO1-like"/>
</dbReference>
<keyword evidence="3 6" id="KW-0805">Transcription regulation</keyword>
<comment type="caution">
    <text evidence="10">The sequence shown here is derived from an EMBL/GenBank/DDBJ whole genome shotgun (WGS) entry which is preliminary data.</text>
</comment>
<evidence type="ECO:0000259" key="8">
    <source>
        <dbReference type="Pfam" id="PF01709"/>
    </source>
</evidence>
<evidence type="ECO:0000256" key="1">
    <source>
        <dbReference type="ARBA" id="ARBA00008724"/>
    </source>
</evidence>
<dbReference type="InterPro" id="IPR026564">
    <property type="entry name" value="Transcrip_reg_TACO1-like_dom3"/>
</dbReference>
<dbReference type="HAMAP" id="MF_00693">
    <property type="entry name" value="Transcrip_reg_TACO1"/>
    <property type="match status" value="1"/>
</dbReference>
<evidence type="ECO:0000256" key="4">
    <source>
        <dbReference type="ARBA" id="ARBA00023125"/>
    </source>
</evidence>